<feature type="domain" description="Reverse transcriptase" evidence="1">
    <location>
        <begin position="1"/>
        <end position="235"/>
    </location>
</feature>
<accession>A0A2B4SQY5</accession>
<dbReference type="InterPro" id="IPR020635">
    <property type="entry name" value="Tyr_kinase_cat_dom"/>
</dbReference>
<dbReference type="OrthoDB" id="5980983at2759"/>
<organism evidence="2 3">
    <name type="scientific">Stylophora pistillata</name>
    <name type="common">Smooth cauliflower coral</name>
    <dbReference type="NCBI Taxonomy" id="50429"/>
    <lineage>
        <taxon>Eukaryota</taxon>
        <taxon>Metazoa</taxon>
        <taxon>Cnidaria</taxon>
        <taxon>Anthozoa</taxon>
        <taxon>Hexacorallia</taxon>
        <taxon>Scleractinia</taxon>
        <taxon>Astrocoeniina</taxon>
        <taxon>Pocilloporidae</taxon>
        <taxon>Stylophora</taxon>
    </lineage>
</organism>
<dbReference type="EMBL" id="LSMT01000043">
    <property type="protein sequence ID" value="PFX30897.1"/>
    <property type="molecule type" value="Genomic_DNA"/>
</dbReference>
<dbReference type="Pfam" id="PF00078">
    <property type="entry name" value="RVT_1"/>
    <property type="match status" value="1"/>
</dbReference>
<reference evidence="3" key="1">
    <citation type="journal article" date="2017" name="bioRxiv">
        <title>Comparative analysis of the genomes of Stylophora pistillata and Acropora digitifera provides evidence for extensive differences between species of corals.</title>
        <authorList>
            <person name="Voolstra C.R."/>
            <person name="Li Y."/>
            <person name="Liew Y.J."/>
            <person name="Baumgarten S."/>
            <person name="Zoccola D."/>
            <person name="Flot J.-F."/>
            <person name="Tambutte S."/>
            <person name="Allemand D."/>
            <person name="Aranda M."/>
        </authorList>
    </citation>
    <scope>NUCLEOTIDE SEQUENCE [LARGE SCALE GENOMIC DNA]</scope>
</reference>
<evidence type="ECO:0000313" key="2">
    <source>
        <dbReference type="EMBL" id="PFX30897.1"/>
    </source>
</evidence>
<dbReference type="Pfam" id="PF07714">
    <property type="entry name" value="PK_Tyr_Ser-Thr"/>
    <property type="match status" value="1"/>
</dbReference>
<dbReference type="Proteomes" id="UP000225706">
    <property type="component" value="Unassembled WGS sequence"/>
</dbReference>
<keyword evidence="2" id="KW-0675">Receptor</keyword>
<gene>
    <name evidence="2" type="primary">Ret</name>
    <name evidence="2" type="ORF">AWC38_SpisGene4298</name>
</gene>
<dbReference type="PANTHER" id="PTHR33332">
    <property type="entry name" value="REVERSE TRANSCRIPTASE DOMAIN-CONTAINING PROTEIN"/>
    <property type="match status" value="1"/>
</dbReference>
<dbReference type="PROSITE" id="PS50878">
    <property type="entry name" value="RT_POL"/>
    <property type="match status" value="1"/>
</dbReference>
<evidence type="ECO:0000259" key="1">
    <source>
        <dbReference type="PROSITE" id="PS50878"/>
    </source>
</evidence>
<dbReference type="InterPro" id="IPR000477">
    <property type="entry name" value="RT_dom"/>
</dbReference>
<sequence>MVLPFSCCTSKWPISLTACLSKVAEECVVVDYVKPAALRVLDPNQYGTVPNASTTQALIHMVHHWSKETDGNGATVRTVLFDYRKAFDLIDHNILVHKLTKLDLPNSVINWIIDFLSDRLQRIKLADGCYSKWGSVPSGVPQGTKLGPWLFLILINDLNLATPCSDHNAPRIWKYVDDTTVSEVVIKGRESKAQQIADQVVHWSSENKMKLNSDKCKELRISFARNQTEFSPVIVNGGNPYPGVNNKELYNLLKTGYRMETPDTCSETLYQLMLDCWKEEPNERPTFENITRLLEEMMQEDSPYLDFESLDESKDYYCSLEKLSDDEVTA</sequence>
<dbReference type="Gene3D" id="1.10.510.10">
    <property type="entry name" value="Transferase(Phosphotransferase) domain 1"/>
    <property type="match status" value="1"/>
</dbReference>
<comment type="caution">
    <text evidence="2">The sequence shown here is derived from an EMBL/GenBank/DDBJ whole genome shotgun (WGS) entry which is preliminary data.</text>
</comment>
<keyword evidence="2" id="KW-0808">Transferase</keyword>
<name>A0A2B4SQY5_STYPI</name>
<protein>
    <submittedName>
        <fullName evidence="2">Proto-oncogene tyrosine-protein kinase receptor Ret</fullName>
    </submittedName>
</protein>
<dbReference type="GO" id="GO:0004713">
    <property type="term" value="F:protein tyrosine kinase activity"/>
    <property type="evidence" value="ECO:0007669"/>
    <property type="project" value="InterPro"/>
</dbReference>
<evidence type="ECO:0000313" key="3">
    <source>
        <dbReference type="Proteomes" id="UP000225706"/>
    </source>
</evidence>
<dbReference type="CDD" id="cd01650">
    <property type="entry name" value="RT_nLTR_like"/>
    <property type="match status" value="1"/>
</dbReference>
<dbReference type="FunFam" id="1.10.510.10:FF:001346">
    <property type="entry name" value="Uncharacterized protein"/>
    <property type="match status" value="1"/>
</dbReference>
<dbReference type="InterPro" id="IPR011009">
    <property type="entry name" value="Kinase-like_dom_sf"/>
</dbReference>
<dbReference type="AlphaFoldDB" id="A0A2B4SQY5"/>
<dbReference type="SMART" id="SM00219">
    <property type="entry name" value="TyrKc"/>
    <property type="match status" value="1"/>
</dbReference>
<keyword evidence="3" id="KW-1185">Reference proteome</keyword>
<keyword evidence="2" id="KW-0418">Kinase</keyword>
<dbReference type="SUPFAM" id="SSF56112">
    <property type="entry name" value="Protein kinase-like (PK-like)"/>
    <property type="match status" value="1"/>
</dbReference>
<proteinExistence type="predicted"/>
<dbReference type="InterPro" id="IPR001245">
    <property type="entry name" value="Ser-Thr/Tyr_kinase_cat_dom"/>
</dbReference>